<dbReference type="Gramene" id="mRNA:HanXRQr2_Chr10g0457151">
    <property type="protein sequence ID" value="mRNA:HanXRQr2_Chr10g0457151"/>
    <property type="gene ID" value="HanXRQr2_Chr10g0457151"/>
</dbReference>
<organism evidence="17 18">
    <name type="scientific">Helianthus annuus</name>
    <name type="common">Common sunflower</name>
    <dbReference type="NCBI Taxonomy" id="4232"/>
    <lineage>
        <taxon>Eukaryota</taxon>
        <taxon>Viridiplantae</taxon>
        <taxon>Streptophyta</taxon>
        <taxon>Embryophyta</taxon>
        <taxon>Tracheophyta</taxon>
        <taxon>Spermatophyta</taxon>
        <taxon>Magnoliopsida</taxon>
        <taxon>eudicotyledons</taxon>
        <taxon>Gunneridae</taxon>
        <taxon>Pentapetalae</taxon>
        <taxon>asterids</taxon>
        <taxon>campanulids</taxon>
        <taxon>Asterales</taxon>
        <taxon>Asteraceae</taxon>
        <taxon>Asteroideae</taxon>
        <taxon>Heliantheae alliance</taxon>
        <taxon>Heliantheae</taxon>
        <taxon>Helianthus</taxon>
    </lineage>
</organism>
<keyword evidence="10" id="KW-1133">Transmembrane helix</keyword>
<keyword evidence="13" id="KW-0325">Glycoprotein</keyword>
<dbReference type="PROSITE" id="PS50011">
    <property type="entry name" value="PROTEIN_KINASE_DOM"/>
    <property type="match status" value="2"/>
</dbReference>
<dbReference type="FunFam" id="1.10.510.10:FF:000129">
    <property type="entry name" value="cysteine-rich receptor-like protein kinase 10"/>
    <property type="match status" value="1"/>
</dbReference>
<evidence type="ECO:0000313" key="17">
    <source>
        <dbReference type="EMBL" id="OTG12570.1"/>
    </source>
</evidence>
<dbReference type="EMBL" id="CM007899">
    <property type="protein sequence ID" value="OTG12570.1"/>
    <property type="molecule type" value="Genomic_DNA"/>
</dbReference>
<dbReference type="InterPro" id="IPR000719">
    <property type="entry name" value="Prot_kinase_dom"/>
</dbReference>
<keyword evidence="8" id="KW-0418">Kinase</keyword>
<dbReference type="GO" id="GO:0004714">
    <property type="term" value="F:transmembrane receptor protein tyrosine kinase activity"/>
    <property type="evidence" value="ECO:0007669"/>
    <property type="project" value="InterPro"/>
</dbReference>
<dbReference type="InterPro" id="IPR001245">
    <property type="entry name" value="Ser-Thr/Tyr_kinase_cat_dom"/>
</dbReference>
<dbReference type="Gene3D" id="1.10.510.10">
    <property type="entry name" value="Transferase(Phosphotransferase) domain 1"/>
    <property type="match status" value="2"/>
</dbReference>
<dbReference type="GO" id="GO:0004674">
    <property type="term" value="F:protein serine/threonine kinase activity"/>
    <property type="evidence" value="ECO:0007669"/>
    <property type="project" value="UniProtKB-KW"/>
</dbReference>
<dbReference type="PANTHER" id="PTHR27003:SF408">
    <property type="entry name" value="PROTEIN KINASE DOMAIN-CONTAINING PROTEIN"/>
    <property type="match status" value="1"/>
</dbReference>
<dbReference type="EMBL" id="MNCJ02000325">
    <property type="protein sequence ID" value="KAF5787821.1"/>
    <property type="molecule type" value="Genomic_DNA"/>
</dbReference>
<evidence type="ECO:0000256" key="1">
    <source>
        <dbReference type="ARBA" id="ARBA00004167"/>
    </source>
</evidence>
<dbReference type="InterPro" id="IPR008271">
    <property type="entry name" value="Ser/Thr_kinase_AS"/>
</dbReference>
<evidence type="ECO:0000256" key="5">
    <source>
        <dbReference type="ARBA" id="ARBA00022729"/>
    </source>
</evidence>
<dbReference type="Gene3D" id="3.30.200.20">
    <property type="entry name" value="Phosphorylase Kinase, domain 1"/>
    <property type="match status" value="2"/>
</dbReference>
<reference evidence="16 18" key="1">
    <citation type="journal article" date="2017" name="Nature">
        <title>The sunflower genome provides insights into oil metabolism, flowering and Asterid evolution.</title>
        <authorList>
            <person name="Badouin H."/>
            <person name="Gouzy J."/>
            <person name="Grassa C.J."/>
            <person name="Murat F."/>
            <person name="Staton S.E."/>
            <person name="Cottret L."/>
            <person name="Lelandais-Briere C."/>
            <person name="Owens G.L."/>
            <person name="Carrere S."/>
            <person name="Mayjonade B."/>
            <person name="Legrand L."/>
            <person name="Gill N."/>
            <person name="Kane N.C."/>
            <person name="Bowers J.E."/>
            <person name="Hubner S."/>
            <person name="Bellec A."/>
            <person name="Berard A."/>
            <person name="Berges H."/>
            <person name="Blanchet N."/>
            <person name="Boniface M.C."/>
            <person name="Brunel D."/>
            <person name="Catrice O."/>
            <person name="Chaidir N."/>
            <person name="Claudel C."/>
            <person name="Donnadieu C."/>
            <person name="Faraut T."/>
            <person name="Fievet G."/>
            <person name="Helmstetter N."/>
            <person name="King M."/>
            <person name="Knapp S.J."/>
            <person name="Lai Z."/>
            <person name="Le Paslier M.C."/>
            <person name="Lippi Y."/>
            <person name="Lorenzon L."/>
            <person name="Mandel J.R."/>
            <person name="Marage G."/>
            <person name="Marchand G."/>
            <person name="Marquand E."/>
            <person name="Bret-Mestries E."/>
            <person name="Morien E."/>
            <person name="Nambeesan S."/>
            <person name="Nguyen T."/>
            <person name="Pegot-Espagnet P."/>
            <person name="Pouilly N."/>
            <person name="Raftis F."/>
            <person name="Sallet E."/>
            <person name="Schiex T."/>
            <person name="Thomas J."/>
            <person name="Vandecasteele C."/>
            <person name="Vares D."/>
            <person name="Vear F."/>
            <person name="Vautrin S."/>
            <person name="Crespi M."/>
            <person name="Mangin B."/>
            <person name="Burke J.M."/>
            <person name="Salse J."/>
            <person name="Munos S."/>
            <person name="Vincourt P."/>
            <person name="Rieseberg L.H."/>
            <person name="Langlade N.B."/>
        </authorList>
    </citation>
    <scope>NUCLEOTIDE SEQUENCE [LARGE SCALE GENOMIC DNA]</scope>
    <source>
        <strain evidence="18">cv. SF193</strain>
        <tissue evidence="16">Leaves</tissue>
    </source>
</reference>
<dbReference type="SUPFAM" id="SSF56112">
    <property type="entry name" value="Protein kinase-like (PK-like)"/>
    <property type="match status" value="2"/>
</dbReference>
<dbReference type="Proteomes" id="UP000215914">
    <property type="component" value="Chromosome 10"/>
</dbReference>
<dbReference type="OrthoDB" id="4062651at2759"/>
<evidence type="ECO:0000256" key="3">
    <source>
        <dbReference type="ARBA" id="ARBA00022679"/>
    </source>
</evidence>
<dbReference type="PROSITE" id="PS00107">
    <property type="entry name" value="PROTEIN_KINASE_ATP"/>
    <property type="match status" value="1"/>
</dbReference>
<reference evidence="17" key="2">
    <citation type="submission" date="2017-02" db="EMBL/GenBank/DDBJ databases">
        <title>Sunflower complete genome.</title>
        <authorList>
            <person name="Langlade N."/>
            <person name="Munos S."/>
        </authorList>
    </citation>
    <scope>NUCLEOTIDE SEQUENCE [LARGE SCALE GENOMIC DNA]</scope>
    <source>
        <tissue evidence="17">Leaves</tissue>
    </source>
</reference>
<dbReference type="InParanoid" id="A0A251TNA0"/>
<keyword evidence="12" id="KW-0675">Receptor</keyword>
<keyword evidence="5" id="KW-0732">Signal</keyword>
<evidence type="ECO:0000256" key="11">
    <source>
        <dbReference type="ARBA" id="ARBA00023136"/>
    </source>
</evidence>
<gene>
    <name evidence="17" type="ORF">HannXRQ_Chr10g0311091</name>
    <name evidence="16" type="ORF">HanXRQr2_Chr10g0457151</name>
</gene>
<evidence type="ECO:0000256" key="8">
    <source>
        <dbReference type="ARBA" id="ARBA00022777"/>
    </source>
</evidence>
<dbReference type="InterPro" id="IPR011009">
    <property type="entry name" value="Kinase-like_dom_sf"/>
</dbReference>
<feature type="binding site" evidence="14">
    <location>
        <position position="66"/>
    </location>
    <ligand>
        <name>ATP</name>
        <dbReference type="ChEBI" id="CHEBI:30616"/>
    </ligand>
</feature>
<keyword evidence="6" id="KW-0677">Repeat</keyword>
<keyword evidence="9 14" id="KW-0067">ATP-binding</keyword>
<keyword evidence="4" id="KW-0812">Transmembrane</keyword>
<reference evidence="16" key="3">
    <citation type="submission" date="2020-06" db="EMBL/GenBank/DDBJ databases">
        <title>Helianthus annuus Genome sequencing and assembly Release 2.</title>
        <authorList>
            <person name="Gouzy J."/>
            <person name="Langlade N."/>
            <person name="Munos S."/>
        </authorList>
    </citation>
    <scope>NUCLEOTIDE SEQUENCE</scope>
    <source>
        <tissue evidence="16">Leaves</tissue>
    </source>
</reference>
<evidence type="ECO:0000256" key="7">
    <source>
        <dbReference type="ARBA" id="ARBA00022741"/>
    </source>
</evidence>
<dbReference type="SMART" id="SM00220">
    <property type="entry name" value="S_TKc"/>
    <property type="match status" value="1"/>
</dbReference>
<dbReference type="GO" id="GO:0006950">
    <property type="term" value="P:response to stress"/>
    <property type="evidence" value="ECO:0007669"/>
    <property type="project" value="UniProtKB-ARBA"/>
</dbReference>
<dbReference type="FunFam" id="3.30.200.20:FF:000039">
    <property type="entry name" value="receptor-like protein kinase FERONIA"/>
    <property type="match status" value="1"/>
</dbReference>
<evidence type="ECO:0000256" key="9">
    <source>
        <dbReference type="ARBA" id="ARBA00022840"/>
    </source>
</evidence>
<dbReference type="CDD" id="cd14066">
    <property type="entry name" value="STKc_IRAK"/>
    <property type="match status" value="1"/>
</dbReference>
<accession>A0A251TNA0</accession>
<evidence type="ECO:0000256" key="12">
    <source>
        <dbReference type="ARBA" id="ARBA00023170"/>
    </source>
</evidence>
<dbReference type="GO" id="GO:0004672">
    <property type="term" value="F:protein kinase activity"/>
    <property type="evidence" value="ECO:0000318"/>
    <property type="project" value="GO_Central"/>
</dbReference>
<keyword evidence="2" id="KW-0723">Serine/threonine-protein kinase</keyword>
<evidence type="ECO:0000256" key="14">
    <source>
        <dbReference type="PROSITE-ProRule" id="PRU10141"/>
    </source>
</evidence>
<dbReference type="PROSITE" id="PS00108">
    <property type="entry name" value="PROTEIN_KINASE_ST"/>
    <property type="match status" value="1"/>
</dbReference>
<dbReference type="PANTHER" id="PTHR27003">
    <property type="entry name" value="OS07G0166700 PROTEIN"/>
    <property type="match status" value="1"/>
</dbReference>
<keyword evidence="3 16" id="KW-0808">Transferase</keyword>
<keyword evidence="11" id="KW-0472">Membrane</keyword>
<evidence type="ECO:0000313" key="18">
    <source>
        <dbReference type="Proteomes" id="UP000215914"/>
    </source>
</evidence>
<evidence type="ECO:0000256" key="10">
    <source>
        <dbReference type="ARBA" id="ARBA00022989"/>
    </source>
</evidence>
<evidence type="ECO:0000256" key="6">
    <source>
        <dbReference type="ARBA" id="ARBA00022737"/>
    </source>
</evidence>
<evidence type="ECO:0000259" key="15">
    <source>
        <dbReference type="PROSITE" id="PS50011"/>
    </source>
</evidence>
<dbReference type="InterPro" id="IPR017441">
    <property type="entry name" value="Protein_kinase_ATP_BS"/>
</dbReference>
<feature type="domain" description="Protein kinase" evidence="15">
    <location>
        <begin position="35"/>
        <end position="314"/>
    </location>
</feature>
<evidence type="ECO:0000256" key="13">
    <source>
        <dbReference type="ARBA" id="ARBA00023180"/>
    </source>
</evidence>
<evidence type="ECO:0000313" key="16">
    <source>
        <dbReference type="EMBL" id="KAF5787821.1"/>
    </source>
</evidence>
<proteinExistence type="predicted"/>
<sequence length="679" mass="76392">MSISTIHPVETSSSYSPQTCRQFTFSEIELATQNFDESLVIGRGGFGKVYIGTITCGEVLLDAAIKRLESTSNQGAVEFWAEVEMLSKLRHCHLVSLIGYCNEEQEMILVYEYMSNGTLADRLHKRRASLTWVRRLKICIGAARGLDYLHTGTGIKHGVIHRDVKSTNILLDDNCAAKISDFGLSKIAPTNQPSTYVNTLVRGTFGYMDPDYFQTGRLTRKSDVYAFGVVLFEVLCGKQAVDRSIDEEHWGLATWAQDSIKEGRLGQIVDINLRGRLFRKCLKEYALLADRCLHSHPKQRPTMAEVVVCLESILALQEKTDSDQLLPTFFGRMVPTFLIPSNHRETSGRDTSVKSLELYLHAVGGEDRILNCFDFNTIVNATANFSEANMLSSVYYKFVYKGRLQNGQDITITQYSYASTYDECMNEASILVKLEHENVIQLLGYCIHGTEAYLVYDFALNATLDSLIFDPMCNLLDWNKRYKIILGVARALVYLHNHAPIRIIHGDAKLAKVLLDESFDPKMSGFGYAMTINDTDCIYVDSIRGTPGYVSAEYHMTLCLSTKEDVFNFGVLVLETVTGQRNNRFIRVANDVDFMLINLVRTEWLEGTLTNVIDPRIDADPILMTKFIEIGLLCVQERAAIRPTMKEVIGMLLGTLSLTLPVSEMRTRIINGVQPSDES</sequence>
<evidence type="ECO:0000256" key="4">
    <source>
        <dbReference type="ARBA" id="ARBA00022692"/>
    </source>
</evidence>
<keyword evidence="7 14" id="KW-0547">Nucleotide-binding</keyword>
<feature type="domain" description="Protein kinase" evidence="15">
    <location>
        <begin position="385"/>
        <end position="656"/>
    </location>
</feature>
<evidence type="ECO:0000256" key="2">
    <source>
        <dbReference type="ARBA" id="ARBA00022527"/>
    </source>
</evidence>
<dbReference type="InterPro" id="IPR045272">
    <property type="entry name" value="ANXUR1/2-like"/>
</dbReference>
<comment type="subcellular location">
    <subcellularLocation>
        <location evidence="1">Membrane</location>
        <topology evidence="1">Single-pass membrane protein</topology>
    </subcellularLocation>
</comment>
<dbReference type="GO" id="GO:0005524">
    <property type="term" value="F:ATP binding"/>
    <property type="evidence" value="ECO:0007669"/>
    <property type="project" value="UniProtKB-UniRule"/>
</dbReference>
<protein>
    <recommendedName>
        <fullName evidence="15">Protein kinase domain-containing protein</fullName>
    </recommendedName>
</protein>
<dbReference type="GO" id="GO:0005886">
    <property type="term" value="C:plasma membrane"/>
    <property type="evidence" value="ECO:0000318"/>
    <property type="project" value="GO_Central"/>
</dbReference>
<keyword evidence="18" id="KW-1185">Reference proteome</keyword>
<dbReference type="FunFam" id="1.10.510.10:FF:000084">
    <property type="entry name" value="Wall-associated receptor kinase 2"/>
    <property type="match status" value="1"/>
</dbReference>
<name>A0A251TNA0_HELAN</name>
<dbReference type="Pfam" id="PF07714">
    <property type="entry name" value="PK_Tyr_Ser-Thr"/>
    <property type="match status" value="2"/>
</dbReference>
<dbReference type="AlphaFoldDB" id="A0A251TNA0"/>